<keyword evidence="2" id="KW-0677">Repeat</keyword>
<dbReference type="SMART" id="SM00320">
    <property type="entry name" value="WD40"/>
    <property type="match status" value="6"/>
</dbReference>
<dbReference type="AlphaFoldDB" id="A0A8H7VN05"/>
<dbReference type="Pfam" id="PF00400">
    <property type="entry name" value="WD40"/>
    <property type="match status" value="4"/>
</dbReference>
<accession>A0A8H7VN05</accession>
<dbReference type="PROSITE" id="PS50896">
    <property type="entry name" value="LISH"/>
    <property type="match status" value="1"/>
</dbReference>
<protein>
    <recommendedName>
        <fullName evidence="6">WD40 repeat-like protein</fullName>
    </recommendedName>
</protein>
<evidence type="ECO:0000256" key="2">
    <source>
        <dbReference type="ARBA" id="ARBA00022737"/>
    </source>
</evidence>
<name>A0A8H7VN05_9FUNG</name>
<organism evidence="4 5">
    <name type="scientific">Circinella minor</name>
    <dbReference type="NCBI Taxonomy" id="1195481"/>
    <lineage>
        <taxon>Eukaryota</taxon>
        <taxon>Fungi</taxon>
        <taxon>Fungi incertae sedis</taxon>
        <taxon>Mucoromycota</taxon>
        <taxon>Mucoromycotina</taxon>
        <taxon>Mucoromycetes</taxon>
        <taxon>Mucorales</taxon>
        <taxon>Lichtheimiaceae</taxon>
        <taxon>Circinella</taxon>
    </lineage>
</organism>
<dbReference type="PANTHER" id="PTHR19848">
    <property type="entry name" value="WD40 REPEAT PROTEIN"/>
    <property type="match status" value="1"/>
</dbReference>
<dbReference type="InterPro" id="IPR001680">
    <property type="entry name" value="WD40_rpt"/>
</dbReference>
<dbReference type="PROSITE" id="PS50082">
    <property type="entry name" value="WD_REPEATS_2"/>
    <property type="match status" value="1"/>
</dbReference>
<sequence length="410" mass="46411">MPDQVHAAVLQFLLRNGYKETQEAFVREAGEKIDFESVEEAPPVERLLGEQPTPDPVNQVADLLADIQLERTQELEDGDDDYYTTLIDSFTNVHSSNILSIAIEPNTGAIATSSTDRTVKLTETSNTGQRVYHPHQGPVLSIDFHPQTPHLMLTTSMDGSSALIDTRKEEEDNAVFQRFTDHKKYVIRGIFSPVDGRYIATASYDRMINIYEQQQVEKGDVEYKLAKQLGPFLGNVETICFLPNDNILVAGVHDDNYLHYIHLDDRYRHEKYNMNSNGDDWVSFSPLWVSPSPDGRHVLVSTNQNTGRLILFAVQQATQIQNYYDIPSENQFATRRHCWHPSGRYFYVSGGDDYCIRVIETKTGRLTAELEGGHTAMVRAMTLDQQLGLVTGGFDHLVNVWAKTPTPMIR</sequence>
<evidence type="ECO:0000256" key="1">
    <source>
        <dbReference type="ARBA" id="ARBA00022574"/>
    </source>
</evidence>
<feature type="repeat" description="WD" evidence="3">
    <location>
        <begin position="91"/>
        <end position="121"/>
    </location>
</feature>
<evidence type="ECO:0000313" key="5">
    <source>
        <dbReference type="Proteomes" id="UP000646827"/>
    </source>
</evidence>
<dbReference type="Gene3D" id="2.130.10.10">
    <property type="entry name" value="YVTN repeat-like/Quinoprotein amine dehydrogenase"/>
    <property type="match status" value="2"/>
</dbReference>
<dbReference type="EMBL" id="JAEPRB010000083">
    <property type="protein sequence ID" value="KAG2222443.1"/>
    <property type="molecule type" value="Genomic_DNA"/>
</dbReference>
<keyword evidence="1 3" id="KW-0853">WD repeat</keyword>
<proteinExistence type="predicted"/>
<dbReference type="PANTHER" id="PTHR19848:SF8">
    <property type="entry name" value="F-BOX AND WD REPEAT DOMAIN CONTAINING 7"/>
    <property type="match status" value="1"/>
</dbReference>
<dbReference type="InterPro" id="IPR006594">
    <property type="entry name" value="LisH"/>
</dbReference>
<keyword evidence="5" id="KW-1185">Reference proteome</keyword>
<evidence type="ECO:0000313" key="4">
    <source>
        <dbReference type="EMBL" id="KAG2222443.1"/>
    </source>
</evidence>
<dbReference type="OrthoDB" id="1932312at2759"/>
<dbReference type="InterPro" id="IPR036322">
    <property type="entry name" value="WD40_repeat_dom_sf"/>
</dbReference>
<dbReference type="SUPFAM" id="SSF50978">
    <property type="entry name" value="WD40 repeat-like"/>
    <property type="match status" value="1"/>
</dbReference>
<gene>
    <name evidence="4" type="ORF">INT45_009455</name>
</gene>
<reference evidence="4 5" key="1">
    <citation type="submission" date="2020-12" db="EMBL/GenBank/DDBJ databases">
        <title>Metabolic potential, ecology and presence of endohyphal bacteria is reflected in genomic diversity of Mucoromycotina.</title>
        <authorList>
            <person name="Muszewska A."/>
            <person name="Okrasinska A."/>
            <person name="Steczkiewicz K."/>
            <person name="Drgas O."/>
            <person name="Orlowska M."/>
            <person name="Perlinska-Lenart U."/>
            <person name="Aleksandrzak-Piekarczyk T."/>
            <person name="Szatraj K."/>
            <person name="Zielenkiewicz U."/>
            <person name="Pilsyk S."/>
            <person name="Malc E."/>
            <person name="Mieczkowski P."/>
            <person name="Kruszewska J.S."/>
            <person name="Biernat P."/>
            <person name="Pawlowska J."/>
        </authorList>
    </citation>
    <scope>NUCLEOTIDE SEQUENCE [LARGE SCALE GENOMIC DNA]</scope>
    <source>
        <strain evidence="4 5">CBS 142.35</strain>
    </source>
</reference>
<evidence type="ECO:0008006" key="6">
    <source>
        <dbReference type="Google" id="ProtNLM"/>
    </source>
</evidence>
<dbReference type="SMART" id="SM00667">
    <property type="entry name" value="LisH"/>
    <property type="match status" value="1"/>
</dbReference>
<dbReference type="Proteomes" id="UP000646827">
    <property type="component" value="Unassembled WGS sequence"/>
</dbReference>
<comment type="caution">
    <text evidence="4">The sequence shown here is derived from an EMBL/GenBank/DDBJ whole genome shotgun (WGS) entry which is preliminary data.</text>
</comment>
<dbReference type="InterPro" id="IPR015943">
    <property type="entry name" value="WD40/YVTN_repeat-like_dom_sf"/>
</dbReference>
<evidence type="ECO:0000256" key="3">
    <source>
        <dbReference type="PROSITE-ProRule" id="PRU00221"/>
    </source>
</evidence>